<dbReference type="InterPro" id="IPR004875">
    <property type="entry name" value="DDE_SF_endonuclease_dom"/>
</dbReference>
<sequence length="284" mass="32397">MAPRKRWDDEQMKAAITAVRHKEMGYLKAAKIFNIPQTTLERYVEFGKINQNPSRIFNCDETGITSVQHKHTKVLAMKGKKQISTLTSAERGSLITVVTCMSPAGQFIPPMIIFPRKNMKLELMNGTPPGSIYGCHTSGWIQADLFTKWFQHFIDHTKPTKSDPVLLVLDGHYSHTKNLDVINMARENFVSIVCIPPHCSHKMQPLDISFMGPLKTYYAKEIENWLRNNPDRVVTVYQVGELFGRAYLRTATAEIAANGFRKPGLYPCNRNVFRAHDFFSYGKQ</sequence>
<comment type="subcellular location">
    <subcellularLocation>
        <location evidence="1 2">Nucleus</location>
    </subcellularLocation>
</comment>
<accession>A0AAV8Z0W1</accession>
<keyword evidence="2" id="KW-0539">Nucleus</keyword>
<evidence type="ECO:0000256" key="1">
    <source>
        <dbReference type="ARBA" id="ARBA00004123"/>
    </source>
</evidence>
<dbReference type="AlphaFoldDB" id="A0AAV8Z0W1"/>
<feature type="domain" description="HTH psq-type" evidence="3">
    <location>
        <begin position="1"/>
        <end position="50"/>
    </location>
</feature>
<proteinExistence type="predicted"/>
<dbReference type="EMBL" id="JAPWTK010000027">
    <property type="protein sequence ID" value="KAJ8956832.1"/>
    <property type="molecule type" value="Genomic_DNA"/>
</dbReference>
<dbReference type="PROSITE" id="PS50960">
    <property type="entry name" value="HTH_PSQ"/>
    <property type="match status" value="1"/>
</dbReference>
<organism evidence="4 5">
    <name type="scientific">Aromia moschata</name>
    <dbReference type="NCBI Taxonomy" id="1265417"/>
    <lineage>
        <taxon>Eukaryota</taxon>
        <taxon>Metazoa</taxon>
        <taxon>Ecdysozoa</taxon>
        <taxon>Arthropoda</taxon>
        <taxon>Hexapoda</taxon>
        <taxon>Insecta</taxon>
        <taxon>Pterygota</taxon>
        <taxon>Neoptera</taxon>
        <taxon>Endopterygota</taxon>
        <taxon>Coleoptera</taxon>
        <taxon>Polyphaga</taxon>
        <taxon>Cucujiformia</taxon>
        <taxon>Chrysomeloidea</taxon>
        <taxon>Cerambycidae</taxon>
        <taxon>Cerambycinae</taxon>
        <taxon>Callichromatini</taxon>
        <taxon>Aromia</taxon>
    </lineage>
</organism>
<dbReference type="PANTHER" id="PTHR19303">
    <property type="entry name" value="TRANSPOSON"/>
    <property type="match status" value="1"/>
</dbReference>
<comment type="caution">
    <text evidence="4">The sequence shown here is derived from an EMBL/GenBank/DDBJ whole genome shotgun (WGS) entry which is preliminary data.</text>
</comment>
<evidence type="ECO:0000313" key="5">
    <source>
        <dbReference type="Proteomes" id="UP001162162"/>
    </source>
</evidence>
<dbReference type="InterPro" id="IPR007889">
    <property type="entry name" value="HTH_Psq"/>
</dbReference>
<protein>
    <recommendedName>
        <fullName evidence="3">HTH psq-type domain-containing protein</fullName>
    </recommendedName>
</protein>
<keyword evidence="2" id="KW-0238">DNA-binding</keyword>
<dbReference type="InterPro" id="IPR009057">
    <property type="entry name" value="Homeodomain-like_sf"/>
</dbReference>
<dbReference type="Pfam" id="PF05225">
    <property type="entry name" value="HTH_psq"/>
    <property type="match status" value="1"/>
</dbReference>
<dbReference type="PANTHER" id="PTHR19303:SF74">
    <property type="entry name" value="POGO TRANSPOSABLE ELEMENT WITH KRAB DOMAIN"/>
    <property type="match status" value="1"/>
</dbReference>
<keyword evidence="5" id="KW-1185">Reference proteome</keyword>
<dbReference type="GO" id="GO:0003677">
    <property type="term" value="F:DNA binding"/>
    <property type="evidence" value="ECO:0007669"/>
    <property type="project" value="UniProtKB-UniRule"/>
</dbReference>
<dbReference type="Gene3D" id="1.10.10.60">
    <property type="entry name" value="Homeodomain-like"/>
    <property type="match status" value="1"/>
</dbReference>
<reference evidence="4" key="1">
    <citation type="journal article" date="2023" name="Insect Mol. Biol.">
        <title>Genome sequencing provides insights into the evolution of gene families encoding plant cell wall-degrading enzymes in longhorned beetles.</title>
        <authorList>
            <person name="Shin N.R."/>
            <person name="Okamura Y."/>
            <person name="Kirsch R."/>
            <person name="Pauchet Y."/>
        </authorList>
    </citation>
    <scope>NUCLEOTIDE SEQUENCE</scope>
    <source>
        <strain evidence="4">AMC_N1</strain>
    </source>
</reference>
<dbReference type="Proteomes" id="UP001162162">
    <property type="component" value="Unassembled WGS sequence"/>
</dbReference>
<dbReference type="InterPro" id="IPR050863">
    <property type="entry name" value="CenT-Element_Derived"/>
</dbReference>
<dbReference type="SUPFAM" id="SSF46689">
    <property type="entry name" value="Homeodomain-like"/>
    <property type="match status" value="1"/>
</dbReference>
<dbReference type="Pfam" id="PF03184">
    <property type="entry name" value="DDE_1"/>
    <property type="match status" value="1"/>
</dbReference>
<name>A0AAV8Z0W1_9CUCU</name>
<dbReference type="GO" id="GO:0005634">
    <property type="term" value="C:nucleus"/>
    <property type="evidence" value="ECO:0007669"/>
    <property type="project" value="UniProtKB-SubCell"/>
</dbReference>
<evidence type="ECO:0000313" key="4">
    <source>
        <dbReference type="EMBL" id="KAJ8956832.1"/>
    </source>
</evidence>
<evidence type="ECO:0000259" key="3">
    <source>
        <dbReference type="PROSITE" id="PS50960"/>
    </source>
</evidence>
<feature type="DNA-binding region" description="H-T-H motif" evidence="2">
    <location>
        <begin position="26"/>
        <end position="46"/>
    </location>
</feature>
<gene>
    <name evidence="4" type="ORF">NQ318_014246</name>
</gene>
<evidence type="ECO:0000256" key="2">
    <source>
        <dbReference type="PROSITE-ProRule" id="PRU00320"/>
    </source>
</evidence>